<dbReference type="CDD" id="cd00118">
    <property type="entry name" value="LysM"/>
    <property type="match status" value="1"/>
</dbReference>
<dbReference type="Gene3D" id="3.10.350.10">
    <property type="entry name" value="LysM domain"/>
    <property type="match status" value="1"/>
</dbReference>
<reference evidence="3 4" key="1">
    <citation type="submission" date="2022-09" db="EMBL/GenBank/DDBJ databases">
        <title>Genome sequencing of Flavivirga sp. MEBiC05379.</title>
        <authorList>
            <person name="Oh H.-M."/>
            <person name="Kwon K.K."/>
            <person name="Park M.J."/>
            <person name="Yang S.-H."/>
        </authorList>
    </citation>
    <scope>NUCLEOTIDE SEQUENCE [LARGE SCALE GENOMIC DNA]</scope>
    <source>
        <strain evidence="3 4">MEBiC05379</strain>
    </source>
</reference>
<dbReference type="SUPFAM" id="SSF51261">
    <property type="entry name" value="Duplicated hybrid motif"/>
    <property type="match status" value="1"/>
</dbReference>
<dbReference type="InterPro" id="IPR050570">
    <property type="entry name" value="Cell_wall_metabolism_enzyme"/>
</dbReference>
<keyword evidence="4" id="KW-1185">Reference proteome</keyword>
<dbReference type="PANTHER" id="PTHR21666:SF270">
    <property type="entry name" value="MUREIN HYDROLASE ACTIVATOR ENVC"/>
    <property type="match status" value="1"/>
</dbReference>
<sequence>MKSLTSLSFLILSVFCFGQDNPTTIELTDFSDFPFLKTNIKIENSRNISGLNDNLLEIKKEYWDTTVYNPYRRVKVNFPVEIKFDDSTYTPPISFKKVVTSRYGWRRGRAHRGIDIDLVTGDSVVAMFDGIVRFANYNTGHGRTVIVRHYNGLETVYAHLSKYAVKANDIVKQGQLLGYGGASGNARGSHLHLTINYKGVSINPEYLFDFSEQNRVRSKSIWVTNNWVRPGLHNSKRQTKLTVLHTKEEAIASLEKRKKVYIVKRGDTLSGISSRNNVSITSICRSNYIKRTTPIKIGQKLILEYTF</sequence>
<organism evidence="3 4">
    <name type="scientific">Flavivirga spongiicola</name>
    <dbReference type="NCBI Taxonomy" id="421621"/>
    <lineage>
        <taxon>Bacteria</taxon>
        <taxon>Pseudomonadati</taxon>
        <taxon>Bacteroidota</taxon>
        <taxon>Flavobacteriia</taxon>
        <taxon>Flavobacteriales</taxon>
        <taxon>Flavobacteriaceae</taxon>
        <taxon>Flavivirga</taxon>
    </lineage>
</organism>
<keyword evidence="1" id="KW-0732">Signal</keyword>
<feature type="domain" description="LysM" evidence="2">
    <location>
        <begin position="259"/>
        <end position="303"/>
    </location>
</feature>
<dbReference type="CDD" id="cd12797">
    <property type="entry name" value="M23_peptidase"/>
    <property type="match status" value="1"/>
</dbReference>
<proteinExistence type="predicted"/>
<gene>
    <name evidence="3" type="ORF">N1F79_20690</name>
</gene>
<dbReference type="Proteomes" id="UP001337305">
    <property type="component" value="Unassembled WGS sequence"/>
</dbReference>
<dbReference type="Pfam" id="PF01551">
    <property type="entry name" value="Peptidase_M23"/>
    <property type="match status" value="1"/>
</dbReference>
<dbReference type="InterPro" id="IPR018392">
    <property type="entry name" value="LysM"/>
</dbReference>
<dbReference type="PANTHER" id="PTHR21666">
    <property type="entry name" value="PEPTIDASE-RELATED"/>
    <property type="match status" value="1"/>
</dbReference>
<accession>A0ABU7XXV7</accession>
<dbReference type="SMART" id="SM00257">
    <property type="entry name" value="LysM"/>
    <property type="match status" value="1"/>
</dbReference>
<feature type="signal peptide" evidence="1">
    <location>
        <begin position="1"/>
        <end position="18"/>
    </location>
</feature>
<dbReference type="InterPro" id="IPR036779">
    <property type="entry name" value="LysM_dom_sf"/>
</dbReference>
<evidence type="ECO:0000313" key="3">
    <source>
        <dbReference type="EMBL" id="MEF3835555.1"/>
    </source>
</evidence>
<evidence type="ECO:0000256" key="1">
    <source>
        <dbReference type="SAM" id="SignalP"/>
    </source>
</evidence>
<evidence type="ECO:0000313" key="4">
    <source>
        <dbReference type="Proteomes" id="UP001337305"/>
    </source>
</evidence>
<dbReference type="EMBL" id="JAODOP010000004">
    <property type="protein sequence ID" value="MEF3835555.1"/>
    <property type="molecule type" value="Genomic_DNA"/>
</dbReference>
<protein>
    <submittedName>
        <fullName evidence="3">M23 family metallopeptidase</fullName>
    </submittedName>
</protein>
<dbReference type="Pfam" id="PF01476">
    <property type="entry name" value="LysM"/>
    <property type="match status" value="1"/>
</dbReference>
<dbReference type="SUPFAM" id="SSF54106">
    <property type="entry name" value="LysM domain"/>
    <property type="match status" value="1"/>
</dbReference>
<evidence type="ECO:0000259" key="2">
    <source>
        <dbReference type="PROSITE" id="PS51782"/>
    </source>
</evidence>
<dbReference type="Gene3D" id="2.70.70.10">
    <property type="entry name" value="Glucose Permease (Domain IIA)"/>
    <property type="match status" value="1"/>
</dbReference>
<name>A0ABU7XXV7_9FLAO</name>
<comment type="caution">
    <text evidence="3">The sequence shown here is derived from an EMBL/GenBank/DDBJ whole genome shotgun (WGS) entry which is preliminary data.</text>
</comment>
<dbReference type="RefSeq" id="WP_303307840.1">
    <property type="nucleotide sequence ID" value="NZ_JAODOP010000004.1"/>
</dbReference>
<feature type="chain" id="PRO_5046788807" evidence="1">
    <location>
        <begin position="19"/>
        <end position="307"/>
    </location>
</feature>
<dbReference type="InterPro" id="IPR011055">
    <property type="entry name" value="Dup_hybrid_motif"/>
</dbReference>
<dbReference type="InterPro" id="IPR016047">
    <property type="entry name" value="M23ase_b-sheet_dom"/>
</dbReference>
<dbReference type="PROSITE" id="PS51782">
    <property type="entry name" value="LYSM"/>
    <property type="match status" value="1"/>
</dbReference>